<name>A0A9J6ZDT3_9BACL</name>
<dbReference type="Proteomes" id="UP001056756">
    <property type="component" value="Chromosome"/>
</dbReference>
<dbReference type="EMBL" id="CP097899">
    <property type="protein sequence ID" value="URN94183.1"/>
    <property type="molecule type" value="Genomic_DNA"/>
</dbReference>
<dbReference type="AlphaFoldDB" id="A0A9J6ZDT3"/>
<organism evidence="1 2">
    <name type="scientific">Candidatus Pristimantibacillus lignocellulolyticus</name>
    <dbReference type="NCBI Taxonomy" id="2994561"/>
    <lineage>
        <taxon>Bacteria</taxon>
        <taxon>Bacillati</taxon>
        <taxon>Bacillota</taxon>
        <taxon>Bacilli</taxon>
        <taxon>Bacillales</taxon>
        <taxon>Paenibacillaceae</taxon>
        <taxon>Candidatus Pristimantibacillus</taxon>
    </lineage>
</organism>
<gene>
    <name evidence="1" type="ORF">NAG76_20550</name>
</gene>
<accession>A0A9J6ZDT3</accession>
<reference evidence="1" key="1">
    <citation type="submission" date="2022-05" db="EMBL/GenBank/DDBJ databases">
        <title>Novel bacterial taxa in a minimal lignocellulolytic consortium and its capacity to transform plastics disclosed by genome-resolved metagenomics.</title>
        <authorList>
            <person name="Rodriguez C.A.D."/>
            <person name="Diaz-Garcia L."/>
            <person name="Herrera K."/>
            <person name="Tarazona N.A."/>
            <person name="Sproer C."/>
            <person name="Overmann J."/>
            <person name="Jimenez D.J."/>
        </authorList>
    </citation>
    <scope>NUCLEOTIDE SEQUENCE</scope>
    <source>
        <strain evidence="1">MAG5</strain>
    </source>
</reference>
<protein>
    <submittedName>
        <fullName evidence="1">YqzK family protein</fullName>
    </submittedName>
</protein>
<sequence>MVIMKDMIHKLLFFFLFIVLLVIVATAYQWVQQLIQPNTHYQKPIGNAVKVFDSSSQYIDKSSMPDRLVWFLWYGE</sequence>
<proteinExistence type="predicted"/>
<dbReference type="Pfam" id="PF14004">
    <property type="entry name" value="DUF4227"/>
    <property type="match status" value="1"/>
</dbReference>
<evidence type="ECO:0000313" key="1">
    <source>
        <dbReference type="EMBL" id="URN94183.1"/>
    </source>
</evidence>
<dbReference type="KEGG" id="plig:NAG76_20550"/>
<dbReference type="InterPro" id="IPR025321">
    <property type="entry name" value="DUF4227"/>
</dbReference>
<evidence type="ECO:0000313" key="2">
    <source>
        <dbReference type="Proteomes" id="UP001056756"/>
    </source>
</evidence>